<accession>A0A422PKA7</accession>
<reference evidence="3 4" key="1">
    <citation type="journal article" date="2018" name="BMC Genomics">
        <title>Genomic comparison of Trypanosoma conorhini and Trypanosoma rangeli to Trypanosoma cruzi strains of high and low virulence.</title>
        <authorList>
            <person name="Bradwell K.R."/>
            <person name="Koparde V.N."/>
            <person name="Matveyev A.V."/>
            <person name="Serrano M.G."/>
            <person name="Alves J.M."/>
            <person name="Parikh H."/>
            <person name="Huang B."/>
            <person name="Lee V."/>
            <person name="Espinosa-Alvarez O."/>
            <person name="Ortiz P.A."/>
            <person name="Costa-Martins A.G."/>
            <person name="Teixeira M.M."/>
            <person name="Buck G.A."/>
        </authorList>
    </citation>
    <scope>NUCLEOTIDE SEQUENCE [LARGE SCALE GENOMIC DNA]</scope>
    <source>
        <strain evidence="3 4">025E</strain>
    </source>
</reference>
<dbReference type="EMBL" id="MKKU01000240">
    <property type="protein sequence ID" value="RNF18148.1"/>
    <property type="molecule type" value="Genomic_DNA"/>
</dbReference>
<gene>
    <name evidence="3" type="ORF">Tco025E_04606</name>
</gene>
<dbReference type="RefSeq" id="XP_029228391.1">
    <property type="nucleotide sequence ID" value="XM_029371516.1"/>
</dbReference>
<evidence type="ECO:0000256" key="1">
    <source>
        <dbReference type="SAM" id="Coils"/>
    </source>
</evidence>
<feature type="compositionally biased region" description="Polar residues" evidence="2">
    <location>
        <begin position="589"/>
        <end position="603"/>
    </location>
</feature>
<comment type="caution">
    <text evidence="3">The sequence shown here is derived from an EMBL/GenBank/DDBJ whole genome shotgun (WGS) entry which is preliminary data.</text>
</comment>
<sequence>MMFEKLPLAPYIDTSTVLQDTVENVLASSHSLLNTTRRLSDAGVNDASFLEDESFAGQLPRAAHRGSVSESFGATIGIFQSQLEECRDVLRMVDSERRFYREKALEMQNTLGEESKEVKHLRLQIAESQRELRKAQRSAMGAQKKMREMEAALASATEEQMHLRRYLRAMPRDQEELLLLVPDRRFEEAFRDKMCAIKYKRLYNRARELHEQGSERMERSRMAMEDNFLEKPTLEDLAASLGSTQLSESLMFLNMSSLAGASNSLSSSQRLFTGGARELVKFPFQLPFTHVTPRDGYIKTQIQRSAYAEPLRRFREGFVRLTHLLKRTQDVGVRNMYAVMLESLRTGVAASSPILPDPMKAFEAAIEKVQGSHRDLLYELLELANSSVLMLVENEAQVNKKPSLSRRDVGCGEYLTTPLDMRIASLETRLETQRRKSASDVTGALLGNFQVKTNYTEMRRKTKTTLQQLLTLHAALQQTVQAVQAHCLLNEAKPNDVFADLFIAASDAAVEDPRYETKVAEAVEADLQQAAQLGDSLLQAAKLATAPDKEKGKPRKTTGVSLRKRQLERQQGSRPVPFPQGNGVESRKSIGSLNETRSASSKRGSVLPRGFSGAGSSDNPVVARNSVAEARDSEALKAATKLSLGAAVGPNPGGRSKGAPAPPVYKARSSFSKQDRLPGAQNLVQPGLSKVSLPQFMLSEGEQQ</sequence>
<dbReference type="OrthoDB" id="263568at2759"/>
<name>A0A422PKA7_9TRYP</name>
<evidence type="ECO:0000313" key="4">
    <source>
        <dbReference type="Proteomes" id="UP000284403"/>
    </source>
</evidence>
<proteinExistence type="predicted"/>
<feature type="compositionally biased region" description="Basic residues" evidence="2">
    <location>
        <begin position="552"/>
        <end position="566"/>
    </location>
</feature>
<feature type="region of interest" description="Disordered" evidence="2">
    <location>
        <begin position="644"/>
        <end position="677"/>
    </location>
</feature>
<dbReference type="GeneID" id="40318217"/>
<dbReference type="AlphaFoldDB" id="A0A422PKA7"/>
<dbReference type="Proteomes" id="UP000284403">
    <property type="component" value="Unassembled WGS sequence"/>
</dbReference>
<keyword evidence="4" id="KW-1185">Reference proteome</keyword>
<protein>
    <submittedName>
        <fullName evidence="3">Uncharacterized protein</fullName>
    </submittedName>
</protein>
<evidence type="ECO:0000313" key="3">
    <source>
        <dbReference type="EMBL" id="RNF18148.1"/>
    </source>
</evidence>
<evidence type="ECO:0000256" key="2">
    <source>
        <dbReference type="SAM" id="MobiDB-lite"/>
    </source>
</evidence>
<feature type="region of interest" description="Disordered" evidence="2">
    <location>
        <begin position="543"/>
        <end position="620"/>
    </location>
</feature>
<keyword evidence="1" id="KW-0175">Coiled coil</keyword>
<feature type="coiled-coil region" evidence="1">
    <location>
        <begin position="111"/>
        <end position="159"/>
    </location>
</feature>
<organism evidence="3 4">
    <name type="scientific">Trypanosoma conorhini</name>
    <dbReference type="NCBI Taxonomy" id="83891"/>
    <lineage>
        <taxon>Eukaryota</taxon>
        <taxon>Discoba</taxon>
        <taxon>Euglenozoa</taxon>
        <taxon>Kinetoplastea</taxon>
        <taxon>Metakinetoplastina</taxon>
        <taxon>Trypanosomatida</taxon>
        <taxon>Trypanosomatidae</taxon>
        <taxon>Trypanosoma</taxon>
    </lineage>
</organism>